<dbReference type="PANTHER" id="PTHR10644">
    <property type="entry name" value="DNA REPAIR/RNA PROCESSING CPSF FAMILY"/>
    <property type="match status" value="1"/>
</dbReference>
<dbReference type="InterPro" id="IPR004871">
    <property type="entry name" value="RSE1/DDB1/CPSF1_C"/>
</dbReference>
<dbReference type="AlphaFoldDB" id="S7WBJ0"/>
<evidence type="ECO:0000259" key="1">
    <source>
        <dbReference type="Pfam" id="PF03178"/>
    </source>
</evidence>
<dbReference type="VEuPathDB" id="MicrosporidiaDB:SLOPH_1719"/>
<dbReference type="SUPFAM" id="SSF50978">
    <property type="entry name" value="WD40 repeat-like"/>
    <property type="match status" value="1"/>
</dbReference>
<evidence type="ECO:0000313" key="2">
    <source>
        <dbReference type="EMBL" id="EPR79147.1"/>
    </source>
</evidence>
<dbReference type="Pfam" id="PF03178">
    <property type="entry name" value="CPSF_A"/>
    <property type="match status" value="1"/>
</dbReference>
<dbReference type="InterPro" id="IPR050358">
    <property type="entry name" value="RSE1/DDB1/CFT1"/>
</dbReference>
<gene>
    <name evidence="2" type="ORF">SLOPH_1719</name>
</gene>
<dbReference type="Gene3D" id="2.130.10.10">
    <property type="entry name" value="YVTN repeat-like/Quinoprotein amine dehydrogenase"/>
    <property type="match status" value="1"/>
</dbReference>
<name>S7WBJ0_SPRLO</name>
<feature type="domain" description="RSE1/DDB1/CPSF1 C-terminal" evidence="1">
    <location>
        <begin position="651"/>
        <end position="793"/>
    </location>
</feature>
<dbReference type="OrthoDB" id="2188879at2759"/>
<evidence type="ECO:0000313" key="3">
    <source>
        <dbReference type="Proteomes" id="UP000014978"/>
    </source>
</evidence>
<dbReference type="InParanoid" id="S7WBJ0"/>
<dbReference type="EMBL" id="ATCN01000388">
    <property type="protein sequence ID" value="EPR79147.1"/>
    <property type="molecule type" value="Genomic_DNA"/>
</dbReference>
<dbReference type="InterPro" id="IPR015943">
    <property type="entry name" value="WD40/YVTN_repeat-like_dom_sf"/>
</dbReference>
<dbReference type="GO" id="GO:0005634">
    <property type="term" value="C:nucleus"/>
    <property type="evidence" value="ECO:0007669"/>
    <property type="project" value="InterPro"/>
</dbReference>
<dbReference type="InterPro" id="IPR036322">
    <property type="entry name" value="WD40_repeat_dom_sf"/>
</dbReference>
<comment type="caution">
    <text evidence="2">The sequence shown here is derived from an EMBL/GenBank/DDBJ whole genome shotgun (WGS) entry which is preliminary data.</text>
</comment>
<dbReference type="HOGENOM" id="CLU_305879_0_0_1"/>
<reference evidence="3" key="1">
    <citation type="journal article" date="2013" name="PLoS Genet.">
        <title>The genome of Spraguea lophii and the basis of host-microsporidian interactions.</title>
        <authorList>
            <person name="Campbell S.E."/>
            <person name="Williams T.A."/>
            <person name="Yousuf A."/>
            <person name="Soanes D.M."/>
            <person name="Paszkiewicz K.H."/>
            <person name="Williams B.A.P."/>
        </authorList>
    </citation>
    <scope>NUCLEOTIDE SEQUENCE [LARGE SCALE GENOMIC DNA]</scope>
    <source>
        <strain evidence="3">42_110</strain>
    </source>
</reference>
<protein>
    <recommendedName>
        <fullName evidence="1">RSE1/DDB1/CPSF1 C-terminal domain-containing protein</fullName>
    </recommendedName>
</protein>
<accession>S7WBJ0</accession>
<dbReference type="Proteomes" id="UP000014978">
    <property type="component" value="Unassembled WGS sequence"/>
</dbReference>
<keyword evidence="3" id="KW-1185">Reference proteome</keyword>
<organism evidence="2 3">
    <name type="scientific">Spraguea lophii (strain 42_110)</name>
    <name type="common">Microsporidian parasite</name>
    <dbReference type="NCBI Taxonomy" id="1358809"/>
    <lineage>
        <taxon>Eukaryota</taxon>
        <taxon>Fungi</taxon>
        <taxon>Fungi incertae sedis</taxon>
        <taxon>Microsporidia</taxon>
        <taxon>Spragueidae</taxon>
        <taxon>Spraguea</taxon>
    </lineage>
</organism>
<sequence length="928" mass="109331">MKHKNLKYLKLLLNIPMVYFSKNIKPVQSILCAMKLFYLNTECICISKGKIIEFYNKSYEMFSSLKTHITVTHMSSIMMNKVEHLFLYSYYHQYVILNDGKKIFSGKIDIEEKVKFIIGDGKRIIIVYTSNIVKIIYIRKGVVIIDTFNDLKYYEILDIKFLNNRIIFLVKDVDQATTIYFYKERFELEEKKSSIKTKKLLGYKEQLFLLKEDKITLNFEGETVNLDFSNPFLLSSFETSNGIILAMKNGEIYILNPNDKNIKFIGKVKTTVNYIIPLKNNRYLFVSTFGPTMIVTVEPFEIISKYDNSSYIRNININKKIHFLSGASNNSSIDTFSYGIPIEIEREIKLSETIKKFWIYKDFIIAVYTDCSIIYDKDLNIQDKLEEILNLHIYNDCCYFNTESKLYRFIKDGNITHITLKSSILSSFYKENVIFYTEESTIELYSLNRLEIIYTKPCKYQISFICLNEYTVISTYYNELIIFDRDFNEKKFTLETLFSGFYLDNKILGSTLDGRIMVFDIITQETNILCFTEPLTTINRIGDEYMILGESPSFISEDLNLYPLFLKNISYSFYNKDLYISKKNFIYKIKKEENPKYKINSKPLKKEGMFMINLHNINRTFMAHSIVKKILNYNETNIKERTAKIDSKFTLYFNSKKIKSKIIENTIPMAGKEIKELIVVGYNCTKENKGIISLLSPQNLDTIYETHLDKLILSLETQNDYIAVGTASSILLYKLQGNVLVRLSKSDTQIYPIDLHFKDNTIFVSDFVKCFSIYKIDLEINDLIEEKRALNNKSYKSLYYNNKILSINKDKIYITKEDIQLYTEPYIEFNLLHKAQDNITSICTGTLSVEKKYDNIYYATEKGEINILFYFETSMEERKTIEELYKKAIEKNIFEITKHTLIDFDILEEYCRKKNIKHSFIERIRNIH</sequence>
<dbReference type="OMA" id="MINGIEY"/>
<dbReference type="GO" id="GO:0003676">
    <property type="term" value="F:nucleic acid binding"/>
    <property type="evidence" value="ECO:0007669"/>
    <property type="project" value="InterPro"/>
</dbReference>
<proteinExistence type="predicted"/>